<evidence type="ECO:0000313" key="4">
    <source>
        <dbReference type="Proteomes" id="UP001060039"/>
    </source>
</evidence>
<keyword evidence="2" id="KW-1133">Transmembrane helix</keyword>
<feature type="transmembrane region" description="Helical" evidence="2">
    <location>
        <begin position="92"/>
        <end position="121"/>
    </location>
</feature>
<evidence type="ECO:0008006" key="5">
    <source>
        <dbReference type="Google" id="ProtNLM"/>
    </source>
</evidence>
<accession>A0ABY5FT12</accession>
<organism evidence="3 4">
    <name type="scientific">Microcella humidisoli</name>
    <dbReference type="NCBI Taxonomy" id="2963406"/>
    <lineage>
        <taxon>Bacteria</taxon>
        <taxon>Bacillati</taxon>
        <taxon>Actinomycetota</taxon>
        <taxon>Actinomycetes</taxon>
        <taxon>Micrococcales</taxon>
        <taxon>Microbacteriaceae</taxon>
        <taxon>Microcella</taxon>
    </lineage>
</organism>
<proteinExistence type="predicted"/>
<keyword evidence="2" id="KW-0812">Transmembrane</keyword>
<evidence type="ECO:0000256" key="2">
    <source>
        <dbReference type="SAM" id="Phobius"/>
    </source>
</evidence>
<feature type="transmembrane region" description="Helical" evidence="2">
    <location>
        <begin position="56"/>
        <end position="80"/>
    </location>
</feature>
<protein>
    <recommendedName>
        <fullName evidence="5">DUF4190 domain-containing protein</fullName>
    </recommendedName>
</protein>
<dbReference type="RefSeq" id="WP_255158303.1">
    <property type="nucleotide sequence ID" value="NZ_CP101497.1"/>
</dbReference>
<feature type="region of interest" description="Disordered" evidence="1">
    <location>
        <begin position="1"/>
        <end position="29"/>
    </location>
</feature>
<feature type="compositionally biased region" description="Low complexity" evidence="1">
    <location>
        <begin position="1"/>
        <end position="18"/>
    </location>
</feature>
<sequence length="123" mass="12199">MSDVQPESAPASAAPPAEHLVTPPSPVAPEAALPEAIDAGLALPAPPAPPRARVNALAVAALILAALFSPLAALFGHLAAGQIGRSQGRERGAVIAWIAVGLGYLWLVAAIVAGVAVWLVIGA</sequence>
<evidence type="ECO:0000256" key="1">
    <source>
        <dbReference type="SAM" id="MobiDB-lite"/>
    </source>
</evidence>
<keyword evidence="4" id="KW-1185">Reference proteome</keyword>
<name>A0ABY5FT12_9MICO</name>
<reference evidence="3" key="1">
    <citation type="submission" date="2022-07" db="EMBL/GenBank/DDBJ databases">
        <title>Taxonomic analysis of Microcella humidisoli nov. sp., isolated from riverside soil.</title>
        <authorList>
            <person name="Molina K.M."/>
            <person name="Kim S.B."/>
        </authorList>
    </citation>
    <scope>NUCLEOTIDE SEQUENCE</scope>
    <source>
        <strain evidence="3">MMS21-STM10</strain>
    </source>
</reference>
<dbReference type="EMBL" id="CP101497">
    <property type="protein sequence ID" value="UTT61425.1"/>
    <property type="molecule type" value="Genomic_DNA"/>
</dbReference>
<dbReference type="Proteomes" id="UP001060039">
    <property type="component" value="Chromosome"/>
</dbReference>
<keyword evidence="2" id="KW-0472">Membrane</keyword>
<gene>
    <name evidence="3" type="ORF">NNL39_06935</name>
</gene>
<evidence type="ECO:0000313" key="3">
    <source>
        <dbReference type="EMBL" id="UTT61425.1"/>
    </source>
</evidence>